<proteinExistence type="predicted"/>
<dbReference type="AlphaFoldDB" id="A0A5J9WMZ9"/>
<accession>A0A5J9WMZ9</accession>
<sequence>MGAVSRCGDESICHLAGAMAERLCGAQIHGGSDPSGGSSWCRCVLHCLIQKFGLAVHEIVSLEIRKRKPLQLGRETRDWKMQVPYYCHGGAGSIAKLMYEL</sequence>
<reference evidence="1 2" key="1">
    <citation type="journal article" date="2019" name="Sci. Rep.">
        <title>A high-quality genome of Eragrostis curvula grass provides insights into Poaceae evolution and supports new strategies to enhance forage quality.</title>
        <authorList>
            <person name="Carballo J."/>
            <person name="Santos B.A.C.M."/>
            <person name="Zappacosta D."/>
            <person name="Garbus I."/>
            <person name="Selva J.P."/>
            <person name="Gallo C.A."/>
            <person name="Diaz A."/>
            <person name="Albertini E."/>
            <person name="Caccamo M."/>
            <person name="Echenique V."/>
        </authorList>
    </citation>
    <scope>NUCLEOTIDE SEQUENCE [LARGE SCALE GENOMIC DNA]</scope>
    <source>
        <strain evidence="2">cv. Victoria</strain>
        <tissue evidence="1">Leaf</tissue>
    </source>
</reference>
<dbReference type="EMBL" id="RWGY01000002">
    <property type="protein sequence ID" value="TVU50082.1"/>
    <property type="molecule type" value="Genomic_DNA"/>
</dbReference>
<gene>
    <name evidence="1" type="ORF">EJB05_01439</name>
</gene>
<protein>
    <submittedName>
        <fullName evidence="1">Uncharacterized protein</fullName>
    </submittedName>
</protein>
<evidence type="ECO:0000313" key="2">
    <source>
        <dbReference type="Proteomes" id="UP000324897"/>
    </source>
</evidence>
<evidence type="ECO:0000313" key="1">
    <source>
        <dbReference type="EMBL" id="TVU50082.1"/>
    </source>
</evidence>
<keyword evidence="2" id="KW-1185">Reference proteome</keyword>
<comment type="caution">
    <text evidence="1">The sequence shown here is derived from an EMBL/GenBank/DDBJ whole genome shotgun (WGS) entry which is preliminary data.</text>
</comment>
<dbReference type="Gramene" id="TVU50082">
    <property type="protein sequence ID" value="TVU50082"/>
    <property type="gene ID" value="EJB05_01439"/>
</dbReference>
<name>A0A5J9WMZ9_9POAL</name>
<dbReference type="Proteomes" id="UP000324897">
    <property type="component" value="Chromosome 6"/>
</dbReference>
<organism evidence="1 2">
    <name type="scientific">Eragrostis curvula</name>
    <name type="common">weeping love grass</name>
    <dbReference type="NCBI Taxonomy" id="38414"/>
    <lineage>
        <taxon>Eukaryota</taxon>
        <taxon>Viridiplantae</taxon>
        <taxon>Streptophyta</taxon>
        <taxon>Embryophyta</taxon>
        <taxon>Tracheophyta</taxon>
        <taxon>Spermatophyta</taxon>
        <taxon>Magnoliopsida</taxon>
        <taxon>Liliopsida</taxon>
        <taxon>Poales</taxon>
        <taxon>Poaceae</taxon>
        <taxon>PACMAD clade</taxon>
        <taxon>Chloridoideae</taxon>
        <taxon>Eragrostideae</taxon>
        <taxon>Eragrostidinae</taxon>
        <taxon>Eragrostis</taxon>
    </lineage>
</organism>